<dbReference type="InterPro" id="IPR013783">
    <property type="entry name" value="Ig-like_fold"/>
</dbReference>
<feature type="domain" description="Ig-like" evidence="10">
    <location>
        <begin position="941"/>
        <end position="1029"/>
    </location>
</feature>
<feature type="domain" description="Ig-like" evidence="10">
    <location>
        <begin position="851"/>
        <end position="936"/>
    </location>
</feature>
<dbReference type="GO" id="GO:0098632">
    <property type="term" value="F:cell-cell adhesion mediator activity"/>
    <property type="evidence" value="ECO:0007669"/>
    <property type="project" value="TreeGrafter"/>
</dbReference>
<feature type="domain" description="Ig-like" evidence="10">
    <location>
        <begin position="1122"/>
        <end position="1267"/>
    </location>
</feature>
<keyword evidence="2" id="KW-0812">Transmembrane</keyword>
<dbReference type="InterPro" id="IPR007110">
    <property type="entry name" value="Ig-like_dom"/>
</dbReference>
<feature type="domain" description="Ig-like" evidence="10">
    <location>
        <begin position="570"/>
        <end position="662"/>
    </location>
</feature>
<evidence type="ECO:0000313" key="12">
    <source>
        <dbReference type="Proteomes" id="UP000821866"/>
    </source>
</evidence>
<evidence type="ECO:0000313" key="11">
    <source>
        <dbReference type="EMBL" id="KAH7958040.1"/>
    </source>
</evidence>
<feature type="domain" description="Ig-like" evidence="10">
    <location>
        <begin position="755"/>
        <end position="846"/>
    </location>
</feature>
<keyword evidence="6" id="KW-1133">Transmembrane helix</keyword>
<dbReference type="PANTHER" id="PTHR10075:SF101">
    <property type="entry name" value="ZWEI IG DOMAIN PROTEIN ZIG-3"/>
    <property type="match status" value="1"/>
</dbReference>
<dbReference type="SMART" id="SM00409">
    <property type="entry name" value="IG"/>
    <property type="match status" value="12"/>
</dbReference>
<evidence type="ECO:0000256" key="6">
    <source>
        <dbReference type="ARBA" id="ARBA00022989"/>
    </source>
</evidence>
<evidence type="ECO:0000256" key="2">
    <source>
        <dbReference type="ARBA" id="ARBA00022692"/>
    </source>
</evidence>
<dbReference type="InterPro" id="IPR003599">
    <property type="entry name" value="Ig_sub"/>
</dbReference>
<feature type="domain" description="Ig-like" evidence="10">
    <location>
        <begin position="666"/>
        <end position="753"/>
    </location>
</feature>
<dbReference type="GO" id="GO:0005886">
    <property type="term" value="C:plasma membrane"/>
    <property type="evidence" value="ECO:0007669"/>
    <property type="project" value="TreeGrafter"/>
</dbReference>
<gene>
    <name evidence="11" type="ORF">HPB51_027977</name>
</gene>
<evidence type="ECO:0000259" key="10">
    <source>
        <dbReference type="PROSITE" id="PS50835"/>
    </source>
</evidence>
<evidence type="ECO:0000256" key="1">
    <source>
        <dbReference type="ARBA" id="ARBA00004167"/>
    </source>
</evidence>
<evidence type="ECO:0000256" key="7">
    <source>
        <dbReference type="ARBA" id="ARBA00023136"/>
    </source>
</evidence>
<feature type="domain" description="Ig-like" evidence="10">
    <location>
        <begin position="2"/>
        <end position="88"/>
    </location>
</feature>
<dbReference type="GO" id="GO:0030424">
    <property type="term" value="C:axon"/>
    <property type="evidence" value="ECO:0007669"/>
    <property type="project" value="TreeGrafter"/>
</dbReference>
<evidence type="ECO:0000256" key="4">
    <source>
        <dbReference type="ARBA" id="ARBA00022737"/>
    </source>
</evidence>
<dbReference type="Pfam" id="PF07679">
    <property type="entry name" value="I-set"/>
    <property type="match status" value="9"/>
</dbReference>
<feature type="domain" description="Ig-like" evidence="10">
    <location>
        <begin position="475"/>
        <end position="567"/>
    </location>
</feature>
<dbReference type="Pfam" id="PF13927">
    <property type="entry name" value="Ig_3"/>
    <property type="match status" value="3"/>
</dbReference>
<dbReference type="SUPFAM" id="SSF48726">
    <property type="entry name" value="Immunoglobulin"/>
    <property type="match status" value="12"/>
</dbReference>
<dbReference type="PANTHER" id="PTHR10075">
    <property type="entry name" value="BASIGIN RELATED"/>
    <property type="match status" value="1"/>
</dbReference>
<dbReference type="Proteomes" id="UP000821866">
    <property type="component" value="Unassembled WGS sequence"/>
</dbReference>
<keyword evidence="9" id="KW-0393">Immunoglobulin domain</keyword>
<dbReference type="InterPro" id="IPR013098">
    <property type="entry name" value="Ig_I-set"/>
</dbReference>
<dbReference type="VEuPathDB" id="VectorBase:LOC119185724"/>
<keyword evidence="4" id="KW-0677">Repeat</keyword>
<keyword evidence="7" id="KW-0472">Membrane</keyword>
<reference evidence="11" key="2">
    <citation type="submission" date="2021-09" db="EMBL/GenBank/DDBJ databases">
        <authorList>
            <person name="Jia N."/>
            <person name="Wang J."/>
            <person name="Shi W."/>
            <person name="Du L."/>
            <person name="Sun Y."/>
            <person name="Zhan W."/>
            <person name="Jiang J."/>
            <person name="Wang Q."/>
            <person name="Zhang B."/>
            <person name="Ji P."/>
            <person name="Sakyi L.B."/>
            <person name="Cui X."/>
            <person name="Yuan T."/>
            <person name="Jiang B."/>
            <person name="Yang W."/>
            <person name="Lam T.T.-Y."/>
            <person name="Chang Q."/>
            <person name="Ding S."/>
            <person name="Wang X."/>
            <person name="Zhu J."/>
            <person name="Ruan X."/>
            <person name="Zhao L."/>
            <person name="Wei J."/>
            <person name="Que T."/>
            <person name="Du C."/>
            <person name="Cheng J."/>
            <person name="Dai P."/>
            <person name="Han X."/>
            <person name="Huang E."/>
            <person name="Gao Y."/>
            <person name="Liu J."/>
            <person name="Shao H."/>
            <person name="Ye R."/>
            <person name="Li L."/>
            <person name="Wei W."/>
            <person name="Wang X."/>
            <person name="Wang C."/>
            <person name="Huo Q."/>
            <person name="Li W."/>
            <person name="Guo W."/>
            <person name="Chen H."/>
            <person name="Chen S."/>
            <person name="Zhou L."/>
            <person name="Zhou L."/>
            <person name="Ni X."/>
            <person name="Tian J."/>
            <person name="Zhou Y."/>
            <person name="Sheng Y."/>
            <person name="Liu T."/>
            <person name="Pan Y."/>
            <person name="Xia L."/>
            <person name="Li J."/>
            <person name="Zhao F."/>
            <person name="Cao W."/>
        </authorList>
    </citation>
    <scope>NUCLEOTIDE SEQUENCE</scope>
    <source>
        <strain evidence="11">Rmic-2018</strain>
        <tissue evidence="11">Larvae</tissue>
    </source>
</reference>
<dbReference type="VEuPathDB" id="VectorBase:LOC119169593"/>
<feature type="domain" description="Ig-like" evidence="10">
    <location>
        <begin position="285"/>
        <end position="377"/>
    </location>
</feature>
<proteinExistence type="predicted"/>
<dbReference type="GO" id="GO:0007411">
    <property type="term" value="P:axon guidance"/>
    <property type="evidence" value="ECO:0007669"/>
    <property type="project" value="TreeGrafter"/>
</dbReference>
<dbReference type="Gene3D" id="2.60.40.10">
    <property type="entry name" value="Immunoglobulins"/>
    <property type="match status" value="12"/>
</dbReference>
<keyword evidence="12" id="KW-1185">Reference proteome</keyword>
<evidence type="ECO:0000256" key="5">
    <source>
        <dbReference type="ARBA" id="ARBA00022889"/>
    </source>
</evidence>
<keyword evidence="3" id="KW-0732">Signal</keyword>
<organism evidence="11 12">
    <name type="scientific">Rhipicephalus microplus</name>
    <name type="common">Cattle tick</name>
    <name type="synonym">Boophilus microplus</name>
    <dbReference type="NCBI Taxonomy" id="6941"/>
    <lineage>
        <taxon>Eukaryota</taxon>
        <taxon>Metazoa</taxon>
        <taxon>Ecdysozoa</taxon>
        <taxon>Arthropoda</taxon>
        <taxon>Chelicerata</taxon>
        <taxon>Arachnida</taxon>
        <taxon>Acari</taxon>
        <taxon>Parasitiformes</taxon>
        <taxon>Ixodida</taxon>
        <taxon>Ixodoidea</taxon>
        <taxon>Ixodidae</taxon>
        <taxon>Rhipicephalinae</taxon>
        <taxon>Rhipicephalus</taxon>
        <taxon>Boophilus</taxon>
    </lineage>
</organism>
<dbReference type="FunFam" id="2.60.40.10:FF:000017">
    <property type="entry name" value="Down syndrome cell adhesion molecule b"/>
    <property type="match status" value="1"/>
</dbReference>
<dbReference type="PROSITE" id="PS50835">
    <property type="entry name" value="IG_LIKE"/>
    <property type="match status" value="12"/>
</dbReference>
<dbReference type="GO" id="GO:0070593">
    <property type="term" value="P:dendrite self-avoidance"/>
    <property type="evidence" value="ECO:0007669"/>
    <property type="project" value="TreeGrafter"/>
</dbReference>
<dbReference type="EMBL" id="JABSTU010004598">
    <property type="protein sequence ID" value="KAH7958040.1"/>
    <property type="molecule type" value="Genomic_DNA"/>
</dbReference>
<evidence type="ECO:0000256" key="9">
    <source>
        <dbReference type="ARBA" id="ARBA00023319"/>
    </source>
</evidence>
<feature type="domain" description="Ig-like" evidence="10">
    <location>
        <begin position="93"/>
        <end position="186"/>
    </location>
</feature>
<reference evidence="11" key="1">
    <citation type="journal article" date="2020" name="Cell">
        <title>Large-Scale Comparative Analyses of Tick Genomes Elucidate Their Genetic Diversity and Vector Capacities.</title>
        <authorList>
            <consortium name="Tick Genome and Microbiome Consortium (TIGMIC)"/>
            <person name="Jia N."/>
            <person name="Wang J."/>
            <person name="Shi W."/>
            <person name="Du L."/>
            <person name="Sun Y."/>
            <person name="Zhan W."/>
            <person name="Jiang J.F."/>
            <person name="Wang Q."/>
            <person name="Zhang B."/>
            <person name="Ji P."/>
            <person name="Bell-Sakyi L."/>
            <person name="Cui X.M."/>
            <person name="Yuan T.T."/>
            <person name="Jiang B.G."/>
            <person name="Yang W.F."/>
            <person name="Lam T.T."/>
            <person name="Chang Q.C."/>
            <person name="Ding S.J."/>
            <person name="Wang X.J."/>
            <person name="Zhu J.G."/>
            <person name="Ruan X.D."/>
            <person name="Zhao L."/>
            <person name="Wei J.T."/>
            <person name="Ye R.Z."/>
            <person name="Que T.C."/>
            <person name="Du C.H."/>
            <person name="Zhou Y.H."/>
            <person name="Cheng J.X."/>
            <person name="Dai P.F."/>
            <person name="Guo W.B."/>
            <person name="Han X.H."/>
            <person name="Huang E.J."/>
            <person name="Li L.F."/>
            <person name="Wei W."/>
            <person name="Gao Y.C."/>
            <person name="Liu J.Z."/>
            <person name="Shao H.Z."/>
            <person name="Wang X."/>
            <person name="Wang C.C."/>
            <person name="Yang T.C."/>
            <person name="Huo Q.B."/>
            <person name="Li W."/>
            <person name="Chen H.Y."/>
            <person name="Chen S.E."/>
            <person name="Zhou L.G."/>
            <person name="Ni X.B."/>
            <person name="Tian J.H."/>
            <person name="Sheng Y."/>
            <person name="Liu T."/>
            <person name="Pan Y.S."/>
            <person name="Xia L.Y."/>
            <person name="Li J."/>
            <person name="Zhao F."/>
            <person name="Cao W.C."/>
        </authorList>
    </citation>
    <scope>NUCLEOTIDE SEQUENCE</scope>
    <source>
        <strain evidence="11">Rmic-2018</strain>
    </source>
</reference>
<keyword evidence="8" id="KW-1015">Disulfide bond</keyword>
<sequence>MPFSFPENVRLGQKITVMCVVSSGAGPFQYAWTHGGTALTGSSRKHVKVLAENVEALTIEAVGAEDFGNYTCTVSNSVGSATYAAALYVEAPPVVMPISFAKDVSLGDRIALTCAVTRGTGPFDIRWTHDGKPIGGATKTKYATAVTESITTMTIEKVEPRDVGNYTCTVTNDVGRDAVTATLLVEEGPKIQPFSFPNDAQLGKDAAVSCFAVRGHQPLEFSWFKNGVRADAIPNVEVEEIAGKISTLTLKLVSVADIGNYTCRVSNVAGTDEFTTSLAVNVEPPKVQPFSFPTTKAMPKRVVVHCSAVEGSEPFQFSWIKDGARLESHPRVEVKQLSETLSTLTIYKAGAEDVGNYTCIVTNAAGSDAATSQLLITEAPQIQPFAFPKDPRANSKIVISCNAHVGTEPISFAWFKNGQRVVSDTKAQTKAFSETVSILTLLDVTSEDVGNYTCQATNRYGTDSLTAELVLTEVPKIQPFFFPKNHAIGKDVTVSCFASEGHPPLLFTWRKDGARIPSGSKFSVRQPIDKMSTLTIHEVAAADIGNYTCEAANEGGSDRTTASLVITDAPKVQPFVFPRESVLGETLLVTCVANRGTQPMQFTWLKNGVALKEGDKATPKMFTESVSALSIRDVGAEDVANYSCRASNSAGSDSYTAELVVTGQRPKIQPFAFPIDEQLGKDVTVSCFAMRGHQPLKFSWLKNGARVDRAGDIEEIGGKMSTLTVRKLSAADFGNYTCRVSNAAGTDQFTTLEPPRIQPFSFPTSKAMPKKVVVHCVVIEGREPFEFAWLKDGARLGGDHGRVQVKQVSEAVSSLTISRAGAEDIGNYTCVAANSAGSDSATSELTCYWYCTTTKPPFPKSSRPEPPWPSLGTRPLLFTWLENGLPIDPRGKATPKTLSKSISALAIPTVETYDIADYTCRVENDAGSDTHTAELVVAEPPKLQPLTFPRNPTLNKKLVLSCVAMEGDPPLEFAWTKDGLTEREGERYSTAVLTSHISSLTIPELTAQDVGNYTCHVSNAAGTDSSTTSLLVHGITSTSSAKANKALILLVAFPGGANGTLGGRHHFQRRGDSPRISHAAPLVSGRLRQAAHTHRPRATAGRTVQPQTRYTSCMESSSCLIPKLVISLALLATFFINAGGTGTRNFLCCCSAILLLQFYHIPNACTRAPLSILSRASQSSAVQLSQGTPHRRRRGRHVRRESRPLAFAWLKNGSPVMAGSKAAPKMLTESISALTMSSVDADDIANYTCRATNAAGSDSYTAELVVTG</sequence>
<name>A0A9J6CZ30_RHIMP</name>
<evidence type="ECO:0000256" key="3">
    <source>
        <dbReference type="ARBA" id="ARBA00022729"/>
    </source>
</evidence>
<protein>
    <recommendedName>
        <fullName evidence="10">Ig-like domain-containing protein</fullName>
    </recommendedName>
</protein>
<dbReference type="AlphaFoldDB" id="A0A9J6CZ30"/>
<keyword evidence="5" id="KW-0130">Cell adhesion</keyword>
<dbReference type="SMART" id="SM00408">
    <property type="entry name" value="IGc2"/>
    <property type="match status" value="11"/>
</dbReference>
<dbReference type="GO" id="GO:0007156">
    <property type="term" value="P:homophilic cell adhesion via plasma membrane adhesion molecules"/>
    <property type="evidence" value="ECO:0007669"/>
    <property type="project" value="TreeGrafter"/>
</dbReference>
<evidence type="ECO:0000256" key="8">
    <source>
        <dbReference type="ARBA" id="ARBA00023157"/>
    </source>
</evidence>
<dbReference type="InterPro" id="IPR003598">
    <property type="entry name" value="Ig_sub2"/>
</dbReference>
<feature type="domain" description="Ig-like" evidence="10">
    <location>
        <begin position="380"/>
        <end position="472"/>
    </location>
</feature>
<comment type="caution">
    <text evidence="11">The sequence shown here is derived from an EMBL/GenBank/DDBJ whole genome shotgun (WGS) entry which is preliminary data.</text>
</comment>
<accession>A0A9J6CZ30</accession>
<feature type="domain" description="Ig-like" evidence="10">
    <location>
        <begin position="189"/>
        <end position="281"/>
    </location>
</feature>
<comment type="subcellular location">
    <subcellularLocation>
        <location evidence="1">Membrane</location>
        <topology evidence="1">Single-pass membrane protein</topology>
    </subcellularLocation>
</comment>
<dbReference type="FunFam" id="2.60.40.10:FF:000333">
    <property type="entry name" value="Down syndrome cell adhesion molecule"/>
    <property type="match status" value="8"/>
</dbReference>
<dbReference type="InterPro" id="IPR036179">
    <property type="entry name" value="Ig-like_dom_sf"/>
</dbReference>